<name>A0A1G6LL12_9BACT</name>
<dbReference type="InterPro" id="IPR027417">
    <property type="entry name" value="P-loop_NTPase"/>
</dbReference>
<organism evidence="7 8">
    <name type="scientific">Geotoga petraea</name>
    <dbReference type="NCBI Taxonomy" id="28234"/>
    <lineage>
        <taxon>Bacteria</taxon>
        <taxon>Thermotogati</taxon>
        <taxon>Thermotogota</taxon>
        <taxon>Thermotogae</taxon>
        <taxon>Petrotogales</taxon>
        <taxon>Petrotogaceae</taxon>
        <taxon>Geotoga</taxon>
    </lineage>
</organism>
<gene>
    <name evidence="7" type="ORF">SAMN04488588_1065</name>
</gene>
<dbReference type="AlphaFoldDB" id="A0A1G6LL12"/>
<keyword evidence="8" id="KW-1185">Reference proteome</keyword>
<comment type="subunit">
    <text evidence="6">Homodimer.</text>
</comment>
<keyword evidence="2 6" id="KW-0547">Nucleotide-binding</keyword>
<evidence type="ECO:0000256" key="5">
    <source>
        <dbReference type="ARBA" id="ARBA00023014"/>
    </source>
</evidence>
<evidence type="ECO:0000256" key="6">
    <source>
        <dbReference type="HAMAP-Rule" id="MF_02040"/>
    </source>
</evidence>
<dbReference type="InterPro" id="IPR000808">
    <property type="entry name" value="Mrp-like_CS"/>
</dbReference>
<dbReference type="GO" id="GO:0140663">
    <property type="term" value="F:ATP-dependent FeS chaperone activity"/>
    <property type="evidence" value="ECO:0007669"/>
    <property type="project" value="InterPro"/>
</dbReference>
<dbReference type="STRING" id="28234.SAMN04488588_1065"/>
<dbReference type="InterPro" id="IPR019591">
    <property type="entry name" value="Mrp/NBP35_ATP-bd"/>
</dbReference>
<keyword evidence="4 6" id="KW-0408">Iron</keyword>
<proteinExistence type="inferred from homology"/>
<evidence type="ECO:0000256" key="2">
    <source>
        <dbReference type="ARBA" id="ARBA00022741"/>
    </source>
</evidence>
<keyword evidence="3 6" id="KW-0067">ATP-binding</keyword>
<dbReference type="PANTHER" id="PTHR42961:SF2">
    <property type="entry name" value="IRON-SULFUR PROTEIN NUBPL"/>
    <property type="match status" value="1"/>
</dbReference>
<dbReference type="CDD" id="cd02037">
    <property type="entry name" value="Mrp_NBP35"/>
    <property type="match status" value="1"/>
</dbReference>
<evidence type="ECO:0000256" key="3">
    <source>
        <dbReference type="ARBA" id="ARBA00022840"/>
    </source>
</evidence>
<dbReference type="GO" id="GO:0051539">
    <property type="term" value="F:4 iron, 4 sulfur cluster binding"/>
    <property type="evidence" value="ECO:0007669"/>
    <property type="project" value="TreeGrafter"/>
</dbReference>
<evidence type="ECO:0000256" key="4">
    <source>
        <dbReference type="ARBA" id="ARBA00023004"/>
    </source>
</evidence>
<dbReference type="EMBL" id="FMYV01000004">
    <property type="protein sequence ID" value="SDC43727.1"/>
    <property type="molecule type" value="Genomic_DNA"/>
</dbReference>
<sequence>MANVNNINVVIEKANDRMKEVKNTIVVMSGKGGVGKSTVAVNLAIALSLEGKKVGLLDVDLHGPDVARMLGGRGQYPTQVGDEVVPPEVNGVKVISMSQFLKEETSPVVWRGPLKTGTILQFIGDIDWGELDYLIIDSPPGTGDEPLTVFQNLKNITGSIVVTTPSVVSQDDVEKAINFLGMMKQKILGLVENMSYFVCPDSNKKHFIFGQGGAKKLAEKYDLNVLAEIPINQKVRENMDDGKPTAYFGDPEIVAPYINLARNIIDQYDK</sequence>
<protein>
    <recommendedName>
        <fullName evidence="6">Iron-sulfur cluster carrier protein</fullName>
    </recommendedName>
</protein>
<dbReference type="PANTHER" id="PTHR42961">
    <property type="entry name" value="IRON-SULFUR PROTEIN NUBPL"/>
    <property type="match status" value="1"/>
</dbReference>
<dbReference type="InterPro" id="IPR033756">
    <property type="entry name" value="YlxH/NBP35"/>
</dbReference>
<dbReference type="PROSITE" id="PS01215">
    <property type="entry name" value="MRP"/>
    <property type="match status" value="1"/>
</dbReference>
<feature type="binding site" evidence="6">
    <location>
        <begin position="30"/>
        <end position="37"/>
    </location>
    <ligand>
        <name>ATP</name>
        <dbReference type="ChEBI" id="CHEBI:30616"/>
    </ligand>
</feature>
<keyword evidence="5 6" id="KW-0411">Iron-sulfur</keyword>
<dbReference type="SUPFAM" id="SSF52540">
    <property type="entry name" value="P-loop containing nucleoside triphosphate hydrolases"/>
    <property type="match status" value="1"/>
</dbReference>
<dbReference type="RefSeq" id="WP_091403776.1">
    <property type="nucleotide sequence ID" value="NZ_FMYV01000004.1"/>
</dbReference>
<dbReference type="InterPro" id="IPR044304">
    <property type="entry name" value="NUBPL-like"/>
</dbReference>
<evidence type="ECO:0000313" key="8">
    <source>
        <dbReference type="Proteomes" id="UP000199322"/>
    </source>
</evidence>
<dbReference type="Pfam" id="PF10609">
    <property type="entry name" value="ParA"/>
    <property type="match status" value="1"/>
</dbReference>
<keyword evidence="1 6" id="KW-0479">Metal-binding</keyword>
<dbReference type="GO" id="GO:0046872">
    <property type="term" value="F:metal ion binding"/>
    <property type="evidence" value="ECO:0007669"/>
    <property type="project" value="UniProtKB-KW"/>
</dbReference>
<dbReference type="GO" id="GO:0005524">
    <property type="term" value="F:ATP binding"/>
    <property type="evidence" value="ECO:0007669"/>
    <property type="project" value="UniProtKB-UniRule"/>
</dbReference>
<reference evidence="7 8" key="1">
    <citation type="submission" date="2016-10" db="EMBL/GenBank/DDBJ databases">
        <authorList>
            <person name="de Groot N.N."/>
        </authorList>
    </citation>
    <scope>NUCLEOTIDE SEQUENCE [LARGE SCALE GENOMIC DNA]</scope>
    <source>
        <strain evidence="7 8">WG14</strain>
    </source>
</reference>
<dbReference type="Gene3D" id="3.40.50.300">
    <property type="entry name" value="P-loop containing nucleotide triphosphate hydrolases"/>
    <property type="match status" value="1"/>
</dbReference>
<dbReference type="GO" id="GO:0016226">
    <property type="term" value="P:iron-sulfur cluster assembly"/>
    <property type="evidence" value="ECO:0007669"/>
    <property type="project" value="InterPro"/>
</dbReference>
<keyword evidence="6" id="KW-0378">Hydrolase</keyword>
<dbReference type="HAMAP" id="MF_02040">
    <property type="entry name" value="Mrp_NBP35"/>
    <property type="match status" value="1"/>
</dbReference>
<dbReference type="GO" id="GO:0016887">
    <property type="term" value="F:ATP hydrolysis activity"/>
    <property type="evidence" value="ECO:0007669"/>
    <property type="project" value="UniProtKB-UniRule"/>
</dbReference>
<evidence type="ECO:0000313" key="7">
    <source>
        <dbReference type="EMBL" id="SDC43727.1"/>
    </source>
</evidence>
<comment type="similarity">
    <text evidence="6">Belongs to the Mrp/NBP35 ATP-binding proteins family.</text>
</comment>
<evidence type="ECO:0000256" key="1">
    <source>
        <dbReference type="ARBA" id="ARBA00022723"/>
    </source>
</evidence>
<dbReference type="FunFam" id="3.40.50.300:FF:001119">
    <property type="entry name" value="Iron-sulfur cluster carrier protein"/>
    <property type="match status" value="1"/>
</dbReference>
<comment type="function">
    <text evidence="6">Binds and transfers iron-sulfur (Fe-S) clusters to target apoproteins. Can hydrolyze ATP.</text>
</comment>
<dbReference type="Proteomes" id="UP000199322">
    <property type="component" value="Unassembled WGS sequence"/>
</dbReference>
<accession>A0A1G6LL12</accession>